<dbReference type="InterPro" id="IPR028228">
    <property type="entry name" value="Imm53"/>
</dbReference>
<dbReference type="EMBL" id="JAMDMM010000062">
    <property type="protein sequence ID" value="MCY9610719.1"/>
    <property type="molecule type" value="Genomic_DNA"/>
</dbReference>
<dbReference type="RefSeq" id="WP_087440995.1">
    <property type="nucleotide sequence ID" value="NZ_CABMNB010000012.1"/>
</dbReference>
<gene>
    <name evidence="2" type="ORF">FLT43_03770</name>
    <name evidence="1" type="ORF">M5W83_26585</name>
</gene>
<protein>
    <submittedName>
        <fullName evidence="1">Immunity 53 family protein</fullName>
    </submittedName>
    <submittedName>
        <fullName evidence="2">Rhodanese-related sulfurtransferase</fullName>
    </submittedName>
</protein>
<evidence type="ECO:0000313" key="2">
    <source>
        <dbReference type="EMBL" id="QDM42714.1"/>
    </source>
</evidence>
<reference evidence="2 3" key="1">
    <citation type="submission" date="2019-07" db="EMBL/GenBank/DDBJ databases">
        <title>Paenibacillus thiaminolyticus NRRL B-4156.</title>
        <authorList>
            <person name="Hehnly C."/>
            <person name="Zhang L."/>
        </authorList>
    </citation>
    <scope>NUCLEOTIDE SEQUENCE [LARGE SCALE GENOMIC DNA]</scope>
    <source>
        <strain evidence="2 3">NRRL B-4156</strain>
    </source>
</reference>
<sequence>MDILIWLENWFLQNCDNDWEHSYGLRIATLDNPGWSVEISLNDTVLEEMEYTKTIIERSNNDWIHCFVEENTFKGYGGPNNLREILEIFKNWASINN</sequence>
<dbReference type="EMBL" id="CP041405">
    <property type="protein sequence ID" value="QDM42714.1"/>
    <property type="molecule type" value="Genomic_DNA"/>
</dbReference>
<dbReference type="Proteomes" id="UP001209276">
    <property type="component" value="Unassembled WGS sequence"/>
</dbReference>
<reference evidence="1 4" key="2">
    <citation type="submission" date="2022-05" db="EMBL/GenBank/DDBJ databases">
        <title>Genome Sequencing of Bee-Associated Microbes.</title>
        <authorList>
            <person name="Dunlap C."/>
        </authorList>
    </citation>
    <scope>NUCLEOTIDE SEQUENCE [LARGE SCALE GENOMIC DNA]</scope>
    <source>
        <strain evidence="1 4">NRRL B-14613</strain>
    </source>
</reference>
<evidence type="ECO:0000313" key="4">
    <source>
        <dbReference type="Proteomes" id="UP001209276"/>
    </source>
</evidence>
<keyword evidence="4" id="KW-1185">Reference proteome</keyword>
<dbReference type="Proteomes" id="UP000315377">
    <property type="component" value="Chromosome"/>
</dbReference>
<evidence type="ECO:0000313" key="1">
    <source>
        <dbReference type="EMBL" id="MCY9610719.1"/>
    </source>
</evidence>
<dbReference type="AlphaFoldDB" id="A0AAP9IZV5"/>
<accession>A0AAP9IZV5</accession>
<dbReference type="GeneID" id="76995094"/>
<proteinExistence type="predicted"/>
<organism evidence="2 3">
    <name type="scientific">Paenibacillus thiaminolyticus</name>
    <name type="common">Bacillus thiaminolyticus</name>
    <dbReference type="NCBI Taxonomy" id="49283"/>
    <lineage>
        <taxon>Bacteria</taxon>
        <taxon>Bacillati</taxon>
        <taxon>Bacillota</taxon>
        <taxon>Bacilli</taxon>
        <taxon>Bacillales</taxon>
        <taxon>Paenibacillaceae</taxon>
        <taxon>Paenibacillus</taxon>
    </lineage>
</organism>
<name>A0AAP9IZV5_PANTH</name>
<evidence type="ECO:0000313" key="3">
    <source>
        <dbReference type="Proteomes" id="UP000315377"/>
    </source>
</evidence>
<dbReference type="Pfam" id="PF15580">
    <property type="entry name" value="Imm53"/>
    <property type="match status" value="1"/>
</dbReference>